<dbReference type="PANTHER" id="PTHR30050:SF4">
    <property type="entry name" value="ATP-BINDING PROTEIN RV3427C IN INSERTION SEQUENCE-RELATED"/>
    <property type="match status" value="1"/>
</dbReference>
<organism evidence="2 3">
    <name type="scientific">Ectopseudomonas mendocina</name>
    <name type="common">Pseudomonas mendocina</name>
    <dbReference type="NCBI Taxonomy" id="300"/>
    <lineage>
        <taxon>Bacteria</taxon>
        <taxon>Pseudomonadati</taxon>
        <taxon>Pseudomonadota</taxon>
        <taxon>Gammaproteobacteria</taxon>
        <taxon>Pseudomonadales</taxon>
        <taxon>Pseudomonadaceae</taxon>
        <taxon>Ectopseudomonas</taxon>
    </lineage>
</organism>
<dbReference type="RefSeq" id="WP_143500953.1">
    <property type="nucleotide sequence ID" value="NZ_SCFV01000003.1"/>
</dbReference>
<protein>
    <submittedName>
        <fullName evidence="2">AAA family ATPase</fullName>
    </submittedName>
</protein>
<proteinExistence type="predicted"/>
<dbReference type="CDD" id="cd00009">
    <property type="entry name" value="AAA"/>
    <property type="match status" value="1"/>
</dbReference>
<evidence type="ECO:0000313" key="3">
    <source>
        <dbReference type="Proteomes" id="UP000317327"/>
    </source>
</evidence>
<comment type="caution">
    <text evidence="2">The sequence shown here is derived from an EMBL/GenBank/DDBJ whole genome shotgun (WGS) entry which is preliminary data.</text>
</comment>
<feature type="domain" description="AAA+ ATPase" evidence="1">
    <location>
        <begin position="125"/>
        <end position="253"/>
    </location>
</feature>
<dbReference type="SMART" id="SM00382">
    <property type="entry name" value="AAA"/>
    <property type="match status" value="1"/>
</dbReference>
<dbReference type="InterPro" id="IPR002611">
    <property type="entry name" value="IstB_ATP-bd"/>
</dbReference>
<dbReference type="Proteomes" id="UP000317327">
    <property type="component" value="Unassembled WGS sequence"/>
</dbReference>
<reference evidence="2 3" key="1">
    <citation type="submission" date="2019-01" db="EMBL/GenBank/DDBJ databases">
        <title>Whole genome shotgun sequencing of Pseudomonas spp. isolated by its ability to degrade furfural.</title>
        <authorList>
            <person name="Donoso R."/>
            <person name="Farkas C."/>
            <person name="Villegas P."/>
            <person name="Gonzales-Toro F."/>
            <person name="Guajardo-Parra M."/>
            <person name="Araya-Nail M."/>
            <person name="Morgante V."/>
            <person name="Perez-Pantoja D."/>
        </authorList>
    </citation>
    <scope>NUCLEOTIDE SEQUENCE [LARGE SCALE GENOMIC DNA]</scope>
    <source>
        <strain evidence="2 3">VN231</strain>
    </source>
</reference>
<accession>A0ABD7RZL6</accession>
<dbReference type="AlphaFoldDB" id="A0ABD7RZL6"/>
<dbReference type="Gene3D" id="3.40.50.300">
    <property type="entry name" value="P-loop containing nucleotide triphosphate hydrolases"/>
    <property type="match status" value="1"/>
</dbReference>
<name>A0ABD7RZL6_ECTME</name>
<dbReference type="EMBL" id="SCFV01000003">
    <property type="protein sequence ID" value="TRO19410.1"/>
    <property type="molecule type" value="Genomic_DNA"/>
</dbReference>
<sequence length="272" mass="29996">MERSGSNTLGASLARLQHSAGITGTRSAKCSTHGDYIATVLRDDQLSGCPACSFERQAQQEAAERSEQQRQAVAARLERQLGQALIPLRFKGKTFENYRAVTPAQRVALDTCRAYAENFPEAKAAGRCLMLLGHVGNGKTHLAAAIAARVVEQHRCNVLYTTVSRVCQQVKSSYGKEATQSEREALEIFRAPELLILDEVGASYGTDFERMVMFEVVNARYEEMKPTIVISNLFAQGLANALGDRTVDRLREGDGVVVLFNWVSARRELPDE</sequence>
<gene>
    <name evidence="2" type="ORF">EQ836_07755</name>
</gene>
<evidence type="ECO:0000259" key="1">
    <source>
        <dbReference type="SMART" id="SM00382"/>
    </source>
</evidence>
<dbReference type="Pfam" id="PF01695">
    <property type="entry name" value="IstB_IS21"/>
    <property type="match status" value="1"/>
</dbReference>
<dbReference type="PANTHER" id="PTHR30050">
    <property type="entry name" value="CHROMOSOMAL REPLICATION INITIATOR PROTEIN DNAA"/>
    <property type="match status" value="1"/>
</dbReference>
<dbReference type="SUPFAM" id="SSF52540">
    <property type="entry name" value="P-loop containing nucleoside triphosphate hydrolases"/>
    <property type="match status" value="1"/>
</dbReference>
<evidence type="ECO:0000313" key="2">
    <source>
        <dbReference type="EMBL" id="TRO19410.1"/>
    </source>
</evidence>
<dbReference type="InterPro" id="IPR027417">
    <property type="entry name" value="P-loop_NTPase"/>
</dbReference>
<dbReference type="InterPro" id="IPR003593">
    <property type="entry name" value="AAA+_ATPase"/>
</dbReference>